<sequence>MHPHSSTLTEPQISTDILIGLLRSLLMQYARTPSPVIAGNIANCLDRLLSHPRFDEPPRERCTYLYMRTYWRLVESLG</sequence>
<evidence type="ECO:0000313" key="1">
    <source>
        <dbReference type="EMBL" id="CAI8842083.1"/>
    </source>
</evidence>
<dbReference type="Proteomes" id="UP001158598">
    <property type="component" value="Chromosome"/>
</dbReference>
<evidence type="ECO:0000313" key="2">
    <source>
        <dbReference type="Proteomes" id="UP001158598"/>
    </source>
</evidence>
<name>A0AA35XU58_METCP</name>
<dbReference type="EMBL" id="OX458332">
    <property type="protein sequence ID" value="CAI8842083.1"/>
    <property type="molecule type" value="Genomic_DNA"/>
</dbReference>
<proteinExistence type="predicted"/>
<reference evidence="1" key="1">
    <citation type="submission" date="2023-03" db="EMBL/GenBank/DDBJ databases">
        <authorList>
            <person name="Pearce D."/>
        </authorList>
    </citation>
    <scope>NUCLEOTIDE SEQUENCE</scope>
    <source>
        <strain evidence="1">Mc</strain>
    </source>
</reference>
<organism evidence="1 2">
    <name type="scientific">Methylococcus capsulatus</name>
    <dbReference type="NCBI Taxonomy" id="414"/>
    <lineage>
        <taxon>Bacteria</taxon>
        <taxon>Pseudomonadati</taxon>
        <taxon>Pseudomonadota</taxon>
        <taxon>Gammaproteobacteria</taxon>
        <taxon>Methylococcales</taxon>
        <taxon>Methylococcaceae</taxon>
        <taxon>Methylococcus</taxon>
    </lineage>
</organism>
<accession>A0AA35XU58</accession>
<dbReference type="RefSeq" id="WP_017365364.1">
    <property type="nucleotide sequence ID" value="NZ_OX458332.1"/>
</dbReference>
<protein>
    <submittedName>
        <fullName evidence="1">Uncharacterized protein</fullName>
    </submittedName>
</protein>
<gene>
    <name evidence="1" type="ORF">MCNOR_2334</name>
</gene>
<dbReference type="AlphaFoldDB" id="A0AA35XU58"/>